<name>G4REP0_PELHB</name>
<sequence>MSALPRFATADDNTGLEADFRAGMSKLVSGVSIIASGSLENPVGLVATSVTSLTLDPPSLLVCVSQTASARNAIVATRAVSVNILASTDQAIAEPFASAALKAERFRRGNWSALQTGVPTLDSALAVFDCTISQHIPYSTHIILIAQAQAVRLAPSPAAPLIHFDRAMRPLP</sequence>
<dbReference type="PANTHER" id="PTHR30466:SF1">
    <property type="entry name" value="FMN REDUCTASE (NADH) RUTF"/>
    <property type="match status" value="1"/>
</dbReference>
<dbReference type="RefSeq" id="WP_014130039.1">
    <property type="nucleotide sequence ID" value="NC_016078.1"/>
</dbReference>
<dbReference type="HOGENOM" id="CLU_059021_2_2_5"/>
<dbReference type="SUPFAM" id="SSF50475">
    <property type="entry name" value="FMN-binding split barrel"/>
    <property type="match status" value="1"/>
</dbReference>
<protein>
    <submittedName>
        <fullName evidence="3">Flavin reductase domain protein, FMN-binding protein</fullName>
    </submittedName>
</protein>
<keyword evidence="1" id="KW-0560">Oxidoreductase</keyword>
<dbReference type="PANTHER" id="PTHR30466">
    <property type="entry name" value="FLAVIN REDUCTASE"/>
    <property type="match status" value="1"/>
</dbReference>
<dbReference type="InterPro" id="IPR050268">
    <property type="entry name" value="NADH-dep_flavin_reductase"/>
</dbReference>
<evidence type="ECO:0000256" key="1">
    <source>
        <dbReference type="ARBA" id="ARBA00023002"/>
    </source>
</evidence>
<evidence type="ECO:0000259" key="2">
    <source>
        <dbReference type="SMART" id="SM00903"/>
    </source>
</evidence>
<reference evidence="3 4" key="1">
    <citation type="journal article" date="2012" name="J. Bacteriol.">
        <title>Complete genome sequence of Pelagibacterium halotolerans B2T.</title>
        <authorList>
            <person name="Huo Y.Y."/>
            <person name="Cheng H."/>
            <person name="Han X.F."/>
            <person name="Jiang X.W."/>
            <person name="Sun C."/>
            <person name="Zhang X.Q."/>
            <person name="Zhu X.F."/>
            <person name="Liu Y.F."/>
            <person name="Li P.F."/>
            <person name="Ni P.X."/>
            <person name="Wu M."/>
        </authorList>
    </citation>
    <scope>NUCLEOTIDE SEQUENCE [LARGE SCALE GENOMIC DNA]</scope>
    <source>
        <strain evidence="4">DSM 22347 / JCM 15775 / CGMCC 1.7692 / B2</strain>
    </source>
</reference>
<dbReference type="Pfam" id="PF01613">
    <property type="entry name" value="Flavin_Reduct"/>
    <property type="match status" value="1"/>
</dbReference>
<dbReference type="eggNOG" id="COG1853">
    <property type="taxonomic scope" value="Bacteria"/>
</dbReference>
<keyword evidence="4" id="KW-1185">Reference proteome</keyword>
<dbReference type="STRING" id="1082931.KKY_851"/>
<gene>
    <name evidence="3" type="ordered locus">KKY_851</name>
</gene>
<dbReference type="Proteomes" id="UP000008850">
    <property type="component" value="Chromosome"/>
</dbReference>
<dbReference type="InterPro" id="IPR012349">
    <property type="entry name" value="Split_barrel_FMN-bd"/>
</dbReference>
<proteinExistence type="predicted"/>
<dbReference type="EMBL" id="CP003075">
    <property type="protein sequence ID" value="AEQ50890.1"/>
    <property type="molecule type" value="Genomic_DNA"/>
</dbReference>
<dbReference type="GO" id="GO:0010181">
    <property type="term" value="F:FMN binding"/>
    <property type="evidence" value="ECO:0007669"/>
    <property type="project" value="InterPro"/>
</dbReference>
<dbReference type="InterPro" id="IPR002563">
    <property type="entry name" value="Flavin_Rdtase-like_dom"/>
</dbReference>
<evidence type="ECO:0000313" key="4">
    <source>
        <dbReference type="Proteomes" id="UP000008850"/>
    </source>
</evidence>
<dbReference type="KEGG" id="phl:KKY_851"/>
<evidence type="ECO:0000313" key="3">
    <source>
        <dbReference type="EMBL" id="AEQ50890.1"/>
    </source>
</evidence>
<dbReference type="SMART" id="SM00903">
    <property type="entry name" value="Flavin_Reduct"/>
    <property type="match status" value="1"/>
</dbReference>
<accession>G4REP0</accession>
<organism evidence="3 4">
    <name type="scientific">Pelagibacterium halotolerans (strain DSM 22347 / JCM 15775 / CGMCC 1.7692 / B2)</name>
    <dbReference type="NCBI Taxonomy" id="1082931"/>
    <lineage>
        <taxon>Bacteria</taxon>
        <taxon>Pseudomonadati</taxon>
        <taxon>Pseudomonadota</taxon>
        <taxon>Alphaproteobacteria</taxon>
        <taxon>Hyphomicrobiales</taxon>
        <taxon>Devosiaceae</taxon>
        <taxon>Pelagibacterium</taxon>
    </lineage>
</organism>
<dbReference type="Gene3D" id="2.30.110.10">
    <property type="entry name" value="Electron Transport, Fmn-binding Protein, Chain A"/>
    <property type="match status" value="1"/>
</dbReference>
<feature type="domain" description="Flavin reductase like" evidence="2">
    <location>
        <begin position="24"/>
        <end position="170"/>
    </location>
</feature>
<dbReference type="AlphaFoldDB" id="G4REP0"/>
<dbReference type="GO" id="GO:0042602">
    <property type="term" value="F:riboflavin reductase (NADPH) activity"/>
    <property type="evidence" value="ECO:0007669"/>
    <property type="project" value="TreeGrafter"/>
</dbReference>